<dbReference type="STRING" id="380248.SAMN05216251_106261"/>
<dbReference type="Proteomes" id="UP000199323">
    <property type="component" value="Unassembled WGS sequence"/>
</dbReference>
<dbReference type="AlphaFoldDB" id="A0A1I2EKW7"/>
<reference evidence="2 3" key="1">
    <citation type="submission" date="2016-10" db="EMBL/GenBank/DDBJ databases">
        <authorList>
            <person name="de Groot N.N."/>
        </authorList>
    </citation>
    <scope>NUCLEOTIDE SEQUENCE [LARGE SCALE GENOMIC DNA]</scope>
    <source>
        <strain evidence="2 3">CGMCC 4.3510</strain>
    </source>
</reference>
<proteinExistence type="predicted"/>
<feature type="compositionally biased region" description="Basic and acidic residues" evidence="1">
    <location>
        <begin position="27"/>
        <end position="41"/>
    </location>
</feature>
<name>A0A1I2EKW7_9ACTN</name>
<dbReference type="InterPro" id="IPR028037">
    <property type="entry name" value="Antitoxin_Rv0909/MT0933"/>
</dbReference>
<evidence type="ECO:0000313" key="3">
    <source>
        <dbReference type="Proteomes" id="UP000199323"/>
    </source>
</evidence>
<evidence type="ECO:0000313" key="2">
    <source>
        <dbReference type="EMBL" id="SFE93333.1"/>
    </source>
</evidence>
<protein>
    <submittedName>
        <fullName evidence="2">MT0933-like antitoxin protein</fullName>
    </submittedName>
</protein>
<dbReference type="Pfam" id="PF14013">
    <property type="entry name" value="MT0933_antitox"/>
    <property type="match status" value="1"/>
</dbReference>
<feature type="region of interest" description="Disordered" evidence="1">
    <location>
        <begin position="17"/>
        <end position="117"/>
    </location>
</feature>
<evidence type="ECO:0000256" key="1">
    <source>
        <dbReference type="SAM" id="MobiDB-lite"/>
    </source>
</evidence>
<keyword evidence="3" id="KW-1185">Reference proteome</keyword>
<accession>A0A1I2EKW7</accession>
<sequence length="117" mass="11278">MGFMDSFKDKLSVAKTKAGDLAQQHGGKIESGLEKAAHTVDSKTGGKYSEKIGSGVDKAKGALDNLKDKGSETASGPDSAAGPATGTDSATGPGSGTGSGTGAGTGTGMTKDDGPSA</sequence>
<feature type="compositionally biased region" description="Gly residues" evidence="1">
    <location>
        <begin position="93"/>
        <end position="107"/>
    </location>
</feature>
<gene>
    <name evidence="2" type="ORF">SAMN05216251_106261</name>
</gene>
<feature type="compositionally biased region" description="Low complexity" evidence="1">
    <location>
        <begin position="80"/>
        <end position="92"/>
    </location>
</feature>
<dbReference type="OrthoDB" id="3402428at2"/>
<dbReference type="EMBL" id="FONG01000006">
    <property type="protein sequence ID" value="SFE93333.1"/>
    <property type="molecule type" value="Genomic_DNA"/>
</dbReference>
<organism evidence="2 3">
    <name type="scientific">Actinacidiphila alni</name>
    <dbReference type="NCBI Taxonomy" id="380248"/>
    <lineage>
        <taxon>Bacteria</taxon>
        <taxon>Bacillati</taxon>
        <taxon>Actinomycetota</taxon>
        <taxon>Actinomycetes</taxon>
        <taxon>Kitasatosporales</taxon>
        <taxon>Streptomycetaceae</taxon>
        <taxon>Actinacidiphila</taxon>
    </lineage>
</organism>
<feature type="compositionally biased region" description="Basic and acidic residues" evidence="1">
    <location>
        <begin position="57"/>
        <end position="71"/>
    </location>
</feature>